<dbReference type="InterPro" id="IPR015797">
    <property type="entry name" value="NUDIX_hydrolase-like_dom_sf"/>
</dbReference>
<keyword evidence="8" id="KW-0460">Magnesium</keyword>
<reference evidence="14 15" key="1">
    <citation type="submission" date="2018-04" db="EMBL/GenBank/DDBJ databases">
        <title>Genomic Encyclopedia of Archaeal and Bacterial Type Strains, Phase II (KMG-II): from individual species to whole genera.</title>
        <authorList>
            <person name="Goeker M."/>
        </authorList>
    </citation>
    <scope>NUCLEOTIDE SEQUENCE [LARGE SCALE GENOMIC DNA]</scope>
    <source>
        <strain evidence="14 15">DSM 45787</strain>
    </source>
</reference>
<evidence type="ECO:0000259" key="13">
    <source>
        <dbReference type="PROSITE" id="PS51462"/>
    </source>
</evidence>
<dbReference type="GO" id="GO:0035539">
    <property type="term" value="F:8-oxo-7,8-dihydrodeoxyguanosine triphosphate pyrophosphatase activity"/>
    <property type="evidence" value="ECO:0007669"/>
    <property type="project" value="UniProtKB-EC"/>
</dbReference>
<keyword evidence="6" id="KW-0227">DNA damage</keyword>
<proteinExistence type="inferred from homology"/>
<dbReference type="EC" id="3.6.1.55" evidence="11"/>
<evidence type="ECO:0000256" key="8">
    <source>
        <dbReference type="ARBA" id="ARBA00022842"/>
    </source>
</evidence>
<accession>A0A2T6B159</accession>
<keyword evidence="15" id="KW-1185">Reference proteome</keyword>
<dbReference type="Pfam" id="PF00293">
    <property type="entry name" value="NUDIX"/>
    <property type="match status" value="1"/>
</dbReference>
<name>A0A2T6B159_9BACL</name>
<dbReference type="CDD" id="cd03425">
    <property type="entry name" value="NUDIX_MutT_NudA_like"/>
    <property type="match status" value="1"/>
</dbReference>
<feature type="domain" description="Nudix hydrolase" evidence="13">
    <location>
        <begin position="2"/>
        <end position="127"/>
    </location>
</feature>
<dbReference type="GO" id="GO:0044715">
    <property type="term" value="F:8-oxo-dGDP phosphatase activity"/>
    <property type="evidence" value="ECO:0007669"/>
    <property type="project" value="TreeGrafter"/>
</dbReference>
<dbReference type="Proteomes" id="UP000244240">
    <property type="component" value="Unassembled WGS sequence"/>
</dbReference>
<keyword evidence="4" id="KW-0235">DNA replication</keyword>
<dbReference type="InterPro" id="IPR020084">
    <property type="entry name" value="NUDIX_hydrolase_CS"/>
</dbReference>
<sequence length="132" mass="14923">MKTIDVVGAVIRNEQNQILCALRSPTMSLPNRWEFPGGKMRAGETPEGALVREIEEELGCLIQVDNLVKDVEHFDPNIIIHLCTYEARIVEGTPRAKEHAELQWVSLHDLSSLQWAPADLPTVEKLVSERNR</sequence>
<keyword evidence="3" id="KW-0515">Mutator protein</keyword>
<dbReference type="Gene3D" id="3.90.79.10">
    <property type="entry name" value="Nucleoside Triphosphate Pyrophosphohydrolase"/>
    <property type="match status" value="1"/>
</dbReference>
<evidence type="ECO:0000256" key="2">
    <source>
        <dbReference type="ARBA" id="ARBA00005582"/>
    </source>
</evidence>
<evidence type="ECO:0000313" key="15">
    <source>
        <dbReference type="Proteomes" id="UP000244240"/>
    </source>
</evidence>
<gene>
    <name evidence="14" type="ORF">C8P63_13913</name>
</gene>
<evidence type="ECO:0000313" key="14">
    <source>
        <dbReference type="EMBL" id="PTX49818.1"/>
    </source>
</evidence>
<protein>
    <recommendedName>
        <fullName evidence="11">8-oxo-dGTP diphosphatase</fullName>
        <ecNumber evidence="11">3.6.1.55</ecNumber>
    </recommendedName>
</protein>
<organism evidence="14 15">
    <name type="scientific">Melghirimyces profundicolus</name>
    <dbReference type="NCBI Taxonomy" id="1242148"/>
    <lineage>
        <taxon>Bacteria</taxon>
        <taxon>Bacillati</taxon>
        <taxon>Bacillota</taxon>
        <taxon>Bacilli</taxon>
        <taxon>Bacillales</taxon>
        <taxon>Thermoactinomycetaceae</taxon>
        <taxon>Melghirimyces</taxon>
    </lineage>
</organism>
<evidence type="ECO:0000256" key="1">
    <source>
        <dbReference type="ARBA" id="ARBA00001946"/>
    </source>
</evidence>
<keyword evidence="9" id="KW-0234">DNA repair</keyword>
<comment type="catalytic activity">
    <reaction evidence="10">
        <text>8-oxo-dGTP + H2O = 8-oxo-dGMP + diphosphate + H(+)</text>
        <dbReference type="Rhea" id="RHEA:31575"/>
        <dbReference type="ChEBI" id="CHEBI:15377"/>
        <dbReference type="ChEBI" id="CHEBI:15378"/>
        <dbReference type="ChEBI" id="CHEBI:33019"/>
        <dbReference type="ChEBI" id="CHEBI:63224"/>
        <dbReference type="ChEBI" id="CHEBI:77896"/>
        <dbReference type="EC" id="3.6.1.55"/>
    </reaction>
</comment>
<dbReference type="PROSITE" id="PS00893">
    <property type="entry name" value="NUDIX_BOX"/>
    <property type="match status" value="1"/>
</dbReference>
<dbReference type="EMBL" id="QBKR01000039">
    <property type="protein sequence ID" value="PTX49818.1"/>
    <property type="molecule type" value="Genomic_DNA"/>
</dbReference>
<evidence type="ECO:0000256" key="5">
    <source>
        <dbReference type="ARBA" id="ARBA00022723"/>
    </source>
</evidence>
<dbReference type="GO" id="GO:0006260">
    <property type="term" value="P:DNA replication"/>
    <property type="evidence" value="ECO:0007669"/>
    <property type="project" value="UniProtKB-KW"/>
</dbReference>
<dbReference type="GO" id="GO:0046872">
    <property type="term" value="F:metal ion binding"/>
    <property type="evidence" value="ECO:0007669"/>
    <property type="project" value="UniProtKB-KW"/>
</dbReference>
<evidence type="ECO:0000256" key="12">
    <source>
        <dbReference type="RuleBase" id="RU003476"/>
    </source>
</evidence>
<dbReference type="GO" id="GO:0044716">
    <property type="term" value="F:8-oxo-GDP phosphatase activity"/>
    <property type="evidence" value="ECO:0007669"/>
    <property type="project" value="TreeGrafter"/>
</dbReference>
<dbReference type="InterPro" id="IPR020476">
    <property type="entry name" value="Nudix_hydrolase"/>
</dbReference>
<dbReference type="OrthoDB" id="9810648at2"/>
<dbReference type="AlphaFoldDB" id="A0A2T6B159"/>
<keyword evidence="7 12" id="KW-0378">Hydrolase</keyword>
<dbReference type="InterPro" id="IPR000086">
    <property type="entry name" value="NUDIX_hydrolase_dom"/>
</dbReference>
<keyword evidence="5" id="KW-0479">Metal-binding</keyword>
<evidence type="ECO:0000256" key="6">
    <source>
        <dbReference type="ARBA" id="ARBA00022763"/>
    </source>
</evidence>
<evidence type="ECO:0000256" key="7">
    <source>
        <dbReference type="ARBA" id="ARBA00022801"/>
    </source>
</evidence>
<evidence type="ECO:0000256" key="3">
    <source>
        <dbReference type="ARBA" id="ARBA00022457"/>
    </source>
</evidence>
<dbReference type="RefSeq" id="WP_108026412.1">
    <property type="nucleotide sequence ID" value="NZ_QBKR01000039.1"/>
</dbReference>
<dbReference type="PRINTS" id="PR00502">
    <property type="entry name" value="NUDIXFAMILY"/>
</dbReference>
<comment type="caution">
    <text evidence="14">The sequence shown here is derived from an EMBL/GenBank/DDBJ whole genome shotgun (WGS) entry which is preliminary data.</text>
</comment>
<evidence type="ECO:0000256" key="11">
    <source>
        <dbReference type="ARBA" id="ARBA00038905"/>
    </source>
</evidence>
<dbReference type="InterPro" id="IPR047127">
    <property type="entry name" value="MutT-like"/>
</dbReference>
<dbReference type="GO" id="GO:0008413">
    <property type="term" value="F:8-oxo-7,8-dihydroguanosine triphosphate pyrophosphatase activity"/>
    <property type="evidence" value="ECO:0007669"/>
    <property type="project" value="TreeGrafter"/>
</dbReference>
<dbReference type="PANTHER" id="PTHR47707">
    <property type="entry name" value="8-OXO-DGTP DIPHOSPHATASE"/>
    <property type="match status" value="1"/>
</dbReference>
<dbReference type="SUPFAM" id="SSF55811">
    <property type="entry name" value="Nudix"/>
    <property type="match status" value="1"/>
</dbReference>
<evidence type="ECO:0000256" key="4">
    <source>
        <dbReference type="ARBA" id="ARBA00022705"/>
    </source>
</evidence>
<dbReference type="PANTHER" id="PTHR47707:SF1">
    <property type="entry name" value="NUDIX HYDROLASE FAMILY PROTEIN"/>
    <property type="match status" value="1"/>
</dbReference>
<evidence type="ECO:0000256" key="9">
    <source>
        <dbReference type="ARBA" id="ARBA00023204"/>
    </source>
</evidence>
<dbReference type="PROSITE" id="PS51462">
    <property type="entry name" value="NUDIX"/>
    <property type="match status" value="1"/>
</dbReference>
<evidence type="ECO:0000256" key="10">
    <source>
        <dbReference type="ARBA" id="ARBA00035861"/>
    </source>
</evidence>
<comment type="similarity">
    <text evidence="2 12">Belongs to the Nudix hydrolase family.</text>
</comment>
<dbReference type="GO" id="GO:0006281">
    <property type="term" value="P:DNA repair"/>
    <property type="evidence" value="ECO:0007669"/>
    <property type="project" value="UniProtKB-KW"/>
</dbReference>
<comment type="cofactor">
    <cofactor evidence="1">
        <name>Mg(2+)</name>
        <dbReference type="ChEBI" id="CHEBI:18420"/>
    </cofactor>
</comment>